<accession>A0A8R1E5L8</accession>
<reference evidence="2" key="2">
    <citation type="submission" date="2022-06" db="UniProtKB">
        <authorList>
            <consortium name="EnsemblMetazoa"/>
        </authorList>
    </citation>
    <scope>IDENTIFICATION</scope>
    <source>
        <strain evidence="2">DF5081</strain>
    </source>
</reference>
<protein>
    <submittedName>
        <fullName evidence="2">Uncharacterized protein</fullName>
    </submittedName>
</protein>
<keyword evidence="1" id="KW-0472">Membrane</keyword>
<evidence type="ECO:0000256" key="1">
    <source>
        <dbReference type="SAM" id="Phobius"/>
    </source>
</evidence>
<keyword evidence="3" id="KW-1185">Reference proteome</keyword>
<keyword evidence="1" id="KW-0812">Transmembrane</keyword>
<dbReference type="EnsemblMetazoa" id="CJA21476.1">
    <property type="protein sequence ID" value="CJA21476.1"/>
    <property type="gene ID" value="WBGene00177048"/>
</dbReference>
<reference evidence="3" key="1">
    <citation type="submission" date="2010-08" db="EMBL/GenBank/DDBJ databases">
        <authorList>
            <consortium name="Caenorhabditis japonica Sequencing Consortium"/>
            <person name="Wilson R.K."/>
        </authorList>
    </citation>
    <scope>NUCLEOTIDE SEQUENCE [LARGE SCALE GENOMIC DNA]</scope>
    <source>
        <strain evidence="3">DF5081</strain>
    </source>
</reference>
<organism evidence="2 3">
    <name type="scientific">Caenorhabditis japonica</name>
    <dbReference type="NCBI Taxonomy" id="281687"/>
    <lineage>
        <taxon>Eukaryota</taxon>
        <taxon>Metazoa</taxon>
        <taxon>Ecdysozoa</taxon>
        <taxon>Nematoda</taxon>
        <taxon>Chromadorea</taxon>
        <taxon>Rhabditida</taxon>
        <taxon>Rhabditina</taxon>
        <taxon>Rhabditomorpha</taxon>
        <taxon>Rhabditoidea</taxon>
        <taxon>Rhabditidae</taxon>
        <taxon>Peloderinae</taxon>
        <taxon>Caenorhabditis</taxon>
    </lineage>
</organism>
<keyword evidence="1" id="KW-1133">Transmembrane helix</keyword>
<feature type="transmembrane region" description="Helical" evidence="1">
    <location>
        <begin position="31"/>
        <end position="49"/>
    </location>
</feature>
<dbReference type="AlphaFoldDB" id="A0A8R1E5L8"/>
<evidence type="ECO:0000313" key="3">
    <source>
        <dbReference type="Proteomes" id="UP000005237"/>
    </source>
</evidence>
<dbReference type="Proteomes" id="UP000005237">
    <property type="component" value="Unassembled WGS sequence"/>
</dbReference>
<evidence type="ECO:0000313" key="2">
    <source>
        <dbReference type="EnsemblMetazoa" id="CJA21476.1"/>
    </source>
</evidence>
<sequence>MNDVINDEWIIPQEIDQDMSEEERDFVTELVLIRLIMAILLFLICGCLLSSHRTCHPLKIGFSTDNMVNKCFRTRSVIKRPVWV</sequence>
<name>A0A8R1E5L8_CAEJA</name>
<proteinExistence type="predicted"/>